<evidence type="ECO:0000259" key="6">
    <source>
        <dbReference type="Pfam" id="PF13847"/>
    </source>
</evidence>
<dbReference type="EC" id="2.1.1.-" evidence="5"/>
<dbReference type="EMBL" id="JAZGQO010000010">
    <property type="protein sequence ID" value="KAK6176367.1"/>
    <property type="molecule type" value="Genomic_DNA"/>
</dbReference>
<evidence type="ECO:0000256" key="3">
    <source>
        <dbReference type="ARBA" id="ARBA00022679"/>
    </source>
</evidence>
<evidence type="ECO:0000256" key="5">
    <source>
        <dbReference type="HAMAP-Rule" id="MF_03188"/>
    </source>
</evidence>
<evidence type="ECO:0000313" key="7">
    <source>
        <dbReference type="EMBL" id="KAK6176367.1"/>
    </source>
</evidence>
<dbReference type="InterPro" id="IPR029063">
    <property type="entry name" value="SAM-dependent_MTases_sf"/>
</dbReference>
<name>A0AAN8PDB9_PATCE</name>
<evidence type="ECO:0000256" key="2">
    <source>
        <dbReference type="ARBA" id="ARBA00022603"/>
    </source>
</evidence>
<sequence length="234" mass="26391">MSLSKEDILIPDDGRDFSSSELGTKDYWDNAYERELKNYKEIGDVGEIWFGEDSQDRIIRWLDRQDDINVTDSILDIGTGNGVMLIELAKCGFTDLTGIDYSPVAIQLAKNIAESKRIASINYHVADMAQPITAETNNKALQKKYQICVDKGTFDAISLMDTQYTMARDVYIQNVHKLLNSEGIFVITSCNWTKEQLLDIFASDFKFFKDIPTPTFKFGGQVGNKVTSLVLKPS</sequence>
<protein>
    <recommendedName>
        <fullName evidence="5">Protein-lysine N-methyltransferase SNE40_014667</fullName>
        <ecNumber evidence="5">2.1.1.-</ecNumber>
    </recommendedName>
</protein>
<comment type="subcellular location">
    <subcellularLocation>
        <location evidence="5">Cytoplasm</location>
    </subcellularLocation>
</comment>
<dbReference type="PANTHER" id="PTHR12843:SF5">
    <property type="entry name" value="EEF1A LYSINE METHYLTRANSFERASE 2"/>
    <property type="match status" value="1"/>
</dbReference>
<dbReference type="Pfam" id="PF13847">
    <property type="entry name" value="Methyltransf_31"/>
    <property type="match status" value="1"/>
</dbReference>
<feature type="domain" description="Methyltransferase" evidence="6">
    <location>
        <begin position="72"/>
        <end position="209"/>
    </location>
</feature>
<evidence type="ECO:0000256" key="4">
    <source>
        <dbReference type="ARBA" id="ARBA00022691"/>
    </source>
</evidence>
<keyword evidence="3 5" id="KW-0808">Transferase</keyword>
<evidence type="ECO:0000313" key="8">
    <source>
        <dbReference type="Proteomes" id="UP001347796"/>
    </source>
</evidence>
<dbReference type="CDD" id="cd02440">
    <property type="entry name" value="AdoMet_MTases"/>
    <property type="match status" value="1"/>
</dbReference>
<dbReference type="InterPro" id="IPR026635">
    <property type="entry name" value="Efm4/METTL10"/>
</dbReference>
<keyword evidence="8" id="KW-1185">Reference proteome</keyword>
<evidence type="ECO:0000256" key="1">
    <source>
        <dbReference type="ARBA" id="ARBA00022490"/>
    </source>
</evidence>
<dbReference type="HAMAP" id="MF_03188">
    <property type="entry name" value="Methyltr_EFM4"/>
    <property type="match status" value="1"/>
</dbReference>
<dbReference type="AlphaFoldDB" id="A0AAN8PDB9"/>
<gene>
    <name evidence="7" type="ORF">SNE40_014667</name>
</gene>
<dbReference type="GO" id="GO:0016279">
    <property type="term" value="F:protein-lysine N-methyltransferase activity"/>
    <property type="evidence" value="ECO:0007669"/>
    <property type="project" value="UniProtKB-UniRule"/>
</dbReference>
<dbReference type="SUPFAM" id="SSF53335">
    <property type="entry name" value="S-adenosyl-L-methionine-dependent methyltransferases"/>
    <property type="match status" value="1"/>
</dbReference>
<dbReference type="InterPro" id="IPR025714">
    <property type="entry name" value="Methyltranfer_dom"/>
</dbReference>
<keyword evidence="4 5" id="KW-0949">S-adenosyl-L-methionine</keyword>
<reference evidence="7 8" key="1">
    <citation type="submission" date="2024-01" db="EMBL/GenBank/DDBJ databases">
        <title>The genome of the rayed Mediterranean limpet Patella caerulea (Linnaeus, 1758).</title>
        <authorList>
            <person name="Anh-Thu Weber A."/>
            <person name="Halstead-Nussloch G."/>
        </authorList>
    </citation>
    <scope>NUCLEOTIDE SEQUENCE [LARGE SCALE GENOMIC DNA]</scope>
    <source>
        <strain evidence="7">AATW-2023a</strain>
        <tissue evidence="7">Whole specimen</tissue>
    </source>
</reference>
<comment type="similarity">
    <text evidence="5">Belongs to the class I-like SAM-binding methyltransferase superfamily. EFM4 family.</text>
</comment>
<comment type="function">
    <text evidence="5">S-adenosyl-L-methionine-dependent protein-lysine N-methyltransferase that methylates elongation factor 1-alpha.</text>
</comment>
<dbReference type="GO" id="GO:0032259">
    <property type="term" value="P:methylation"/>
    <property type="evidence" value="ECO:0007669"/>
    <property type="project" value="UniProtKB-KW"/>
</dbReference>
<keyword evidence="2 5" id="KW-0489">Methyltransferase</keyword>
<dbReference type="Proteomes" id="UP001347796">
    <property type="component" value="Unassembled WGS sequence"/>
</dbReference>
<comment type="caution">
    <text evidence="7">The sequence shown here is derived from an EMBL/GenBank/DDBJ whole genome shotgun (WGS) entry which is preliminary data.</text>
</comment>
<accession>A0AAN8PDB9</accession>
<proteinExistence type="inferred from homology"/>
<keyword evidence="1 5" id="KW-0963">Cytoplasm</keyword>
<dbReference type="Gene3D" id="3.40.50.150">
    <property type="entry name" value="Vaccinia Virus protein VP39"/>
    <property type="match status" value="1"/>
</dbReference>
<dbReference type="PANTHER" id="PTHR12843">
    <property type="entry name" value="PROTEIN-LYSINE N-METHYLTRANSFERASE METTL10"/>
    <property type="match status" value="1"/>
</dbReference>
<dbReference type="GO" id="GO:0005737">
    <property type="term" value="C:cytoplasm"/>
    <property type="evidence" value="ECO:0007669"/>
    <property type="project" value="UniProtKB-SubCell"/>
</dbReference>
<organism evidence="7 8">
    <name type="scientific">Patella caerulea</name>
    <name type="common">Rayed Mediterranean limpet</name>
    <dbReference type="NCBI Taxonomy" id="87958"/>
    <lineage>
        <taxon>Eukaryota</taxon>
        <taxon>Metazoa</taxon>
        <taxon>Spiralia</taxon>
        <taxon>Lophotrochozoa</taxon>
        <taxon>Mollusca</taxon>
        <taxon>Gastropoda</taxon>
        <taxon>Patellogastropoda</taxon>
        <taxon>Patelloidea</taxon>
        <taxon>Patellidae</taxon>
        <taxon>Patella</taxon>
    </lineage>
</organism>